<keyword evidence="1" id="KW-0175">Coiled coil</keyword>
<feature type="compositionally biased region" description="Basic and acidic residues" evidence="2">
    <location>
        <begin position="1276"/>
        <end position="1309"/>
    </location>
</feature>
<dbReference type="PANTHER" id="PTHR47270:SF3">
    <property type="entry name" value="HYPOTETICAL PROTEIN"/>
    <property type="match status" value="1"/>
</dbReference>
<dbReference type="Pfam" id="PF10358">
    <property type="entry name" value="NT-C2"/>
    <property type="match status" value="1"/>
</dbReference>
<feature type="compositionally biased region" description="Basic and acidic residues" evidence="2">
    <location>
        <begin position="146"/>
        <end position="158"/>
    </location>
</feature>
<feature type="domain" description="C2 NT-type" evidence="3">
    <location>
        <begin position="7"/>
        <end position="142"/>
    </location>
</feature>
<feature type="coiled-coil region" evidence="1">
    <location>
        <begin position="297"/>
        <end position="595"/>
    </location>
</feature>
<proteinExistence type="predicted"/>
<dbReference type="PROSITE" id="PS51840">
    <property type="entry name" value="C2_NT"/>
    <property type="match status" value="1"/>
</dbReference>
<evidence type="ECO:0000256" key="1">
    <source>
        <dbReference type="SAM" id="Coils"/>
    </source>
</evidence>
<dbReference type="Proteomes" id="UP000237000">
    <property type="component" value="Unassembled WGS sequence"/>
</dbReference>
<feature type="compositionally biased region" description="Polar residues" evidence="2">
    <location>
        <begin position="206"/>
        <end position="220"/>
    </location>
</feature>
<evidence type="ECO:0000259" key="3">
    <source>
        <dbReference type="PROSITE" id="PS51840"/>
    </source>
</evidence>
<feature type="coiled-coil region" evidence="1">
    <location>
        <begin position="657"/>
        <end position="723"/>
    </location>
</feature>
<feature type="compositionally biased region" description="Polar residues" evidence="2">
    <location>
        <begin position="268"/>
        <end position="285"/>
    </location>
</feature>
<accession>A0A2P5FVM4</accession>
<evidence type="ECO:0000313" key="4">
    <source>
        <dbReference type="EMBL" id="POO01825.1"/>
    </source>
</evidence>
<dbReference type="Gene3D" id="1.10.287.1490">
    <property type="match status" value="1"/>
</dbReference>
<feature type="compositionally biased region" description="Basic and acidic residues" evidence="2">
    <location>
        <begin position="1249"/>
        <end position="1258"/>
    </location>
</feature>
<feature type="region of interest" description="Disordered" evidence="2">
    <location>
        <begin position="1249"/>
        <end position="1336"/>
    </location>
</feature>
<evidence type="ECO:0000256" key="2">
    <source>
        <dbReference type="SAM" id="MobiDB-lite"/>
    </source>
</evidence>
<reference evidence="5" key="1">
    <citation type="submission" date="2016-06" db="EMBL/GenBank/DDBJ databases">
        <title>Parallel loss of symbiosis genes in relatives of nitrogen-fixing non-legume Parasponia.</title>
        <authorList>
            <person name="Van Velzen R."/>
            <person name="Holmer R."/>
            <person name="Bu F."/>
            <person name="Rutten L."/>
            <person name="Van Zeijl A."/>
            <person name="Liu W."/>
            <person name="Santuari L."/>
            <person name="Cao Q."/>
            <person name="Sharma T."/>
            <person name="Shen D."/>
            <person name="Roswanjaya Y."/>
            <person name="Wardhani T."/>
            <person name="Kalhor M.S."/>
            <person name="Jansen J."/>
            <person name="Van den Hoogen J."/>
            <person name="Gungor B."/>
            <person name="Hartog M."/>
            <person name="Hontelez J."/>
            <person name="Verver J."/>
            <person name="Yang W.-C."/>
            <person name="Schijlen E."/>
            <person name="Repin R."/>
            <person name="Schilthuizen M."/>
            <person name="Schranz E."/>
            <person name="Heidstra R."/>
            <person name="Miyata K."/>
            <person name="Fedorova E."/>
            <person name="Kohlen W."/>
            <person name="Bisseling T."/>
            <person name="Smit S."/>
            <person name="Geurts R."/>
        </authorList>
    </citation>
    <scope>NUCLEOTIDE SEQUENCE [LARGE SCALE GENOMIC DNA]</scope>
    <source>
        <strain evidence="5">cv. RG33-2</strain>
    </source>
</reference>
<feature type="coiled-coil region" evidence="1">
    <location>
        <begin position="978"/>
        <end position="1033"/>
    </location>
</feature>
<gene>
    <name evidence="4" type="primary">TorRRP1</name>
    <name evidence="4" type="ORF">TorRG33x02_026020</name>
</gene>
<organism evidence="4 5">
    <name type="scientific">Trema orientale</name>
    <name type="common">Charcoal tree</name>
    <name type="synonym">Celtis orientalis</name>
    <dbReference type="NCBI Taxonomy" id="63057"/>
    <lineage>
        <taxon>Eukaryota</taxon>
        <taxon>Viridiplantae</taxon>
        <taxon>Streptophyta</taxon>
        <taxon>Embryophyta</taxon>
        <taxon>Tracheophyta</taxon>
        <taxon>Spermatophyta</taxon>
        <taxon>Magnoliopsida</taxon>
        <taxon>eudicotyledons</taxon>
        <taxon>Gunneridae</taxon>
        <taxon>Pentapetalae</taxon>
        <taxon>rosids</taxon>
        <taxon>fabids</taxon>
        <taxon>Rosales</taxon>
        <taxon>Cannabaceae</taxon>
        <taxon>Trema</taxon>
    </lineage>
</organism>
<protein>
    <submittedName>
        <fullName evidence="4">RPG related protein</fullName>
    </submittedName>
</protein>
<sequence>MLRLHKHRQPPKSGTKIDFTFSSFMALQVPKGWDKLVVSVVSVETGKTVSKTSKAVVRNGSCQWNETLSESIRVSDDDSSKETEDCLFKFIVSMGSARSGILGEVTLNMIDYASTSASVPLSLTLKKCNHGTSLQVKIQCITPRTKSRDDDSKDRNPNLEKSNGNFHDMDIKSDGSGSDSTVARSFKSSSTKNFHLISPPGEPASRETSFSTSESHQSYDSAGGSIEEENMSLGDSSGEVRSFIRREDSISSGNSVSHGSYPTDNHLKQSFSPQIMGSGNHTVNSRQEFPASSLTITTSSKNLLEAAEDTIEELRAEAKMWERNARKLMLDLDILKVEFSDQSKIQANLNLELSAAFAERDNLKKEVEQLKLSLDNSMVRRPSSEDLVSRDEGLHHLQKELKDELKFHKESNTNLAAQLKRSHESNIELVSVLHELEDTIERQKIEIENLLAVQSKFSDMEKTIEANMEENRKLTDKVQQLQESEKNLNIKVQLLEQALEEKNQETKKGRNLNSQTFWDIETEYKTKLLDKEEEIDNLKAKLSESLDVTHSAKVGSTNDSDVNLIRELEVLKEKVKELETDCNELTDENLELLFKLKESKNDLNRRDTSFDFPQCECSTNSLTSFEFQLSANYGEEKLEKKGLKESRKDDNNSIQVRQSLEMELEAKLAEMDKELAEKRSGMEKLQVNLLSKEEEILVLRNCQSELEAKVADLQKEKIQLHEHMEVRRDITSKHLNDLQNDLVVITSSVDSHASANKILERMSSELETGNRELELHVSELEGENVQLSVLAASLEAQLRYLTGEQQSSQLELENSKSHAMTLQDEINTLRIEMASERVDQKEKLHKMQIQLSESQEECEYLRRASSKLQSTVESLIEECNSFQKSNGELRNQKLELHDRCSHLEAKLEESHKSFADCTRKVDELEQYLSSVLEEVASKEKSLTSEIDALLDENLRHKEKFNQEQSLLNQMYMDKVIEVENLQQEVEVLVKKLSERERIASDAMQELSRLRADNAKLESNFQDIQSKSKQTENELNIKLIDYELKLKGLSSELAASNHNQELLMADREKLSKLLENYKSGEGKFKTIVNDLELRLTVSEYERQQLVEASSNLKVQLQKLTHLEGELVAFKNELDTTKCEKEKLEASMNAISKECKNLKAEKNELIEEISTLKNAVSELEDCRSDKLALEEKLVRMEGDLVEIDALRIQDAEQKKELTQIRRETRQYQEERDECQRKSQALEEELKLLKEEKQNQREHSGRKAPNISKTNTKVNPVHETAKFPKNEMAKSANQRRDNRRNGILQEVKKDSYRSQSQRENGSGREIPNGSPHDNGADPGLKVQLLEDQLAKALEENYKHKVQLDRLLSEGRNGHADALRKSTPEGEVVSKEKFEHTKSSLEAELRDIRERYSDMSLKYAEVEAQREELVMKLKTAKSGKRWFSMNS</sequence>
<dbReference type="STRING" id="63057.A0A2P5FVM4"/>
<dbReference type="InParanoid" id="A0A2P5FVM4"/>
<feature type="compositionally biased region" description="Polar residues" evidence="2">
    <location>
        <begin position="175"/>
        <end position="193"/>
    </location>
</feature>
<comment type="caution">
    <text evidence="4">The sequence shown here is derived from an EMBL/GenBank/DDBJ whole genome shotgun (WGS) entry which is preliminary data.</text>
</comment>
<feature type="region of interest" description="Disordered" evidence="2">
    <location>
        <begin position="144"/>
        <end position="285"/>
    </location>
</feature>
<dbReference type="PANTHER" id="PTHR47270">
    <property type="entry name" value="PROTEIN MLP1-LIKE"/>
    <property type="match status" value="1"/>
</dbReference>
<keyword evidence="5" id="KW-1185">Reference proteome</keyword>
<dbReference type="InterPro" id="IPR019448">
    <property type="entry name" value="NT-C2"/>
</dbReference>
<dbReference type="OrthoDB" id="658575at2759"/>
<name>A0A2P5FVM4_TREOI</name>
<feature type="compositionally biased region" description="Low complexity" evidence="2">
    <location>
        <begin position="250"/>
        <end position="260"/>
    </location>
</feature>
<dbReference type="EMBL" id="JXTC01000007">
    <property type="protein sequence ID" value="POO01825.1"/>
    <property type="molecule type" value="Genomic_DNA"/>
</dbReference>
<evidence type="ECO:0000313" key="5">
    <source>
        <dbReference type="Proteomes" id="UP000237000"/>
    </source>
</evidence>
<feature type="coiled-coil region" evidence="1">
    <location>
        <begin position="1387"/>
        <end position="1421"/>
    </location>
</feature>
<feature type="coiled-coil region" evidence="1">
    <location>
        <begin position="777"/>
        <end position="892"/>
    </location>
</feature>